<proteinExistence type="predicted"/>
<dbReference type="AlphaFoldDB" id="A0AAV1VBI4"/>
<comment type="caution">
    <text evidence="1">The sequence shown here is derived from an EMBL/GenBank/DDBJ whole genome shotgun (WGS) entry which is preliminary data.</text>
</comment>
<evidence type="ECO:0000313" key="1">
    <source>
        <dbReference type="EMBL" id="CAK7943946.1"/>
    </source>
</evidence>
<evidence type="ECO:0000313" key="2">
    <source>
        <dbReference type="Proteomes" id="UP001162060"/>
    </source>
</evidence>
<name>A0AAV1VBI4_9STRA</name>
<dbReference type="Proteomes" id="UP001162060">
    <property type="component" value="Unassembled WGS sequence"/>
</dbReference>
<organism evidence="1 2">
    <name type="scientific">Peronospora matthiolae</name>
    <dbReference type="NCBI Taxonomy" id="2874970"/>
    <lineage>
        <taxon>Eukaryota</taxon>
        <taxon>Sar</taxon>
        <taxon>Stramenopiles</taxon>
        <taxon>Oomycota</taxon>
        <taxon>Peronosporomycetes</taxon>
        <taxon>Peronosporales</taxon>
        <taxon>Peronosporaceae</taxon>
        <taxon>Peronospora</taxon>
    </lineage>
</organism>
<reference evidence="1" key="1">
    <citation type="submission" date="2024-01" db="EMBL/GenBank/DDBJ databases">
        <authorList>
            <person name="Webb A."/>
        </authorList>
    </citation>
    <scope>NUCLEOTIDE SEQUENCE</scope>
    <source>
        <strain evidence="1">Pm1</strain>
    </source>
</reference>
<dbReference type="EMBL" id="CAKLBY020000305">
    <property type="protein sequence ID" value="CAK7943946.1"/>
    <property type="molecule type" value="Genomic_DNA"/>
</dbReference>
<gene>
    <name evidence="1" type="ORF">PM001_LOCUS29096</name>
</gene>
<sequence length="83" mass="9284">MEVLSELVGLDQSIYKTVDEQVDESVIINRVFRGATHKVAQVLFVSVHVTLTLFEPQECKRALDSARGGSNVSLFRDFKVSND</sequence>
<protein>
    <submittedName>
        <fullName evidence="1">Uncharacterized protein</fullName>
    </submittedName>
</protein>
<accession>A0AAV1VBI4</accession>